<dbReference type="AlphaFoldDB" id="A0A1R4B153"/>
<evidence type="ECO:0000313" key="2">
    <source>
        <dbReference type="Proteomes" id="UP000189475"/>
    </source>
</evidence>
<organism evidence="1 2">
    <name type="scientific">Vibrio palustris</name>
    <dbReference type="NCBI Taxonomy" id="1918946"/>
    <lineage>
        <taxon>Bacteria</taxon>
        <taxon>Pseudomonadati</taxon>
        <taxon>Pseudomonadota</taxon>
        <taxon>Gammaproteobacteria</taxon>
        <taxon>Vibrionales</taxon>
        <taxon>Vibrionaceae</taxon>
        <taxon>Vibrio</taxon>
    </lineage>
</organism>
<sequence length="44" mass="5098">MQQNGWISNFSKKMTQTVAFSVTSQKKILYNAPHSTRLNRDLVQ</sequence>
<dbReference type="EMBL" id="FUFT01000002">
    <property type="protein sequence ID" value="SJL82652.1"/>
    <property type="molecule type" value="Genomic_DNA"/>
</dbReference>
<keyword evidence="2" id="KW-1185">Reference proteome</keyword>
<dbReference type="STRING" id="1918946.VPAL9027_00583"/>
<protein>
    <submittedName>
        <fullName evidence="1">Uncharacterized protein</fullName>
    </submittedName>
</protein>
<name>A0A1R4B153_9VIBR</name>
<gene>
    <name evidence="1" type="ORF">VPAL9027_00583</name>
</gene>
<proteinExistence type="predicted"/>
<evidence type="ECO:0000313" key="1">
    <source>
        <dbReference type="EMBL" id="SJL82652.1"/>
    </source>
</evidence>
<accession>A0A1R4B153</accession>
<reference evidence="1 2" key="1">
    <citation type="submission" date="2017-02" db="EMBL/GenBank/DDBJ databases">
        <authorList>
            <person name="Peterson S.W."/>
        </authorList>
    </citation>
    <scope>NUCLEOTIDE SEQUENCE [LARGE SCALE GENOMIC DNA]</scope>
    <source>
        <strain evidence="1 2">CECT 9027</strain>
    </source>
</reference>
<dbReference type="Proteomes" id="UP000189475">
    <property type="component" value="Unassembled WGS sequence"/>
</dbReference>